<dbReference type="EMBL" id="JABBFX010000003">
    <property type="protein sequence ID" value="NML47090.1"/>
    <property type="molecule type" value="Genomic_DNA"/>
</dbReference>
<dbReference type="InterPro" id="IPR025485">
    <property type="entry name" value="DUF4377"/>
</dbReference>
<dbReference type="Pfam" id="PF14302">
    <property type="entry name" value="DUF4377"/>
    <property type="match status" value="1"/>
</dbReference>
<protein>
    <submittedName>
        <fullName evidence="4">META and DUF4377 domain-containing protein</fullName>
    </submittedName>
</protein>
<comment type="caution">
    <text evidence="4">The sequence shown here is derived from an EMBL/GenBank/DDBJ whole genome shotgun (WGS) entry which is preliminary data.</text>
</comment>
<dbReference type="PANTHER" id="PTHR35535">
    <property type="entry name" value="HEAT SHOCK PROTEIN HSLJ"/>
    <property type="match status" value="1"/>
</dbReference>
<reference evidence="4 5" key="1">
    <citation type="submission" date="2020-04" db="EMBL/GenBank/DDBJ databases">
        <title>Ramlibacter sp. G-1-2-2 isolated from soil.</title>
        <authorList>
            <person name="Dahal R.H."/>
        </authorList>
    </citation>
    <scope>NUCLEOTIDE SEQUENCE [LARGE SCALE GENOMIC DNA]</scope>
    <source>
        <strain evidence="4 5">G-1-2-2</strain>
    </source>
</reference>
<gene>
    <name evidence="4" type="ORF">HHL11_25315</name>
</gene>
<keyword evidence="5" id="KW-1185">Reference proteome</keyword>
<name>A0A848HC98_9BURK</name>
<dbReference type="InterPro" id="IPR005184">
    <property type="entry name" value="DUF306_Meta_HslJ"/>
</dbReference>
<evidence type="ECO:0000256" key="1">
    <source>
        <dbReference type="SAM" id="SignalP"/>
    </source>
</evidence>
<keyword evidence="1" id="KW-0732">Signal</keyword>
<proteinExistence type="predicted"/>
<dbReference type="Pfam" id="PF03724">
    <property type="entry name" value="META"/>
    <property type="match status" value="1"/>
</dbReference>
<dbReference type="InterPro" id="IPR038670">
    <property type="entry name" value="HslJ-like_sf"/>
</dbReference>
<evidence type="ECO:0000313" key="5">
    <source>
        <dbReference type="Proteomes" id="UP000541185"/>
    </source>
</evidence>
<dbReference type="InterPro" id="IPR053147">
    <property type="entry name" value="Hsp_HslJ-like"/>
</dbReference>
<feature type="signal peptide" evidence="1">
    <location>
        <begin position="1"/>
        <end position="20"/>
    </location>
</feature>
<feature type="domain" description="DUF306" evidence="2">
    <location>
        <begin position="54"/>
        <end position="144"/>
    </location>
</feature>
<organism evidence="4 5">
    <name type="scientific">Ramlibacter agri</name>
    <dbReference type="NCBI Taxonomy" id="2728837"/>
    <lineage>
        <taxon>Bacteria</taxon>
        <taxon>Pseudomonadati</taxon>
        <taxon>Pseudomonadota</taxon>
        <taxon>Betaproteobacteria</taxon>
        <taxon>Burkholderiales</taxon>
        <taxon>Comamonadaceae</taxon>
        <taxon>Ramlibacter</taxon>
    </lineage>
</organism>
<evidence type="ECO:0000313" key="4">
    <source>
        <dbReference type="EMBL" id="NML47090.1"/>
    </source>
</evidence>
<evidence type="ECO:0000259" key="3">
    <source>
        <dbReference type="Pfam" id="PF14302"/>
    </source>
</evidence>
<dbReference type="Proteomes" id="UP000541185">
    <property type="component" value="Unassembled WGS sequence"/>
</dbReference>
<accession>A0A848HC98</accession>
<dbReference type="PANTHER" id="PTHR35535:SF2">
    <property type="entry name" value="DUF306 DOMAIN-CONTAINING PROTEIN"/>
    <property type="match status" value="1"/>
</dbReference>
<feature type="domain" description="DUF4377" evidence="3">
    <location>
        <begin position="169"/>
        <end position="228"/>
    </location>
</feature>
<sequence>MAVTSLLRSAWLALLLCACAAAPTGGASSPSLGAYTWDLASVVDARGQAETGWQLPGRPAPKLSFQDDRVNVLNLCNVIGAGYATDNGAIKLGQAVATRRACAEPGLMALEQRIGARLPQVRRYEIRSTPGAAPTLVLQFEDGGRWELAGTPTPATRFGGPGERVFMEVAPMEVACPSGGGSCLSVRDIRFDDQGLRTSIGEWRVFQDQIEGFTHVPGTRNVLRMYRYASGGRNYYVLDLVVESEQVR</sequence>
<dbReference type="AlphaFoldDB" id="A0A848HC98"/>
<evidence type="ECO:0000259" key="2">
    <source>
        <dbReference type="Pfam" id="PF03724"/>
    </source>
</evidence>
<dbReference type="Gene3D" id="2.40.128.270">
    <property type="match status" value="1"/>
</dbReference>
<feature type="chain" id="PRO_5032610633" evidence="1">
    <location>
        <begin position="21"/>
        <end position="248"/>
    </location>
</feature>